<sequence length="101" mass="10650">MKYWRPTRTFKASSAGTFASESLCPNTSFPPLIISDTADPITPGMHGSPVAPSLCTYGAMATYFQHGTLPVPGTAVDDAELFPTANSSANAGVQQRGELRD</sequence>
<protein>
    <submittedName>
        <fullName evidence="1">Uncharacterized protein</fullName>
    </submittedName>
</protein>
<comment type="caution">
    <text evidence="1">The sequence shown here is derived from an EMBL/GenBank/DDBJ whole genome shotgun (WGS) entry which is preliminary data.</text>
</comment>
<dbReference type="EMBL" id="JARJLG010000076">
    <property type="protein sequence ID" value="KAJ7751906.1"/>
    <property type="molecule type" value="Genomic_DNA"/>
</dbReference>
<reference evidence="1" key="1">
    <citation type="submission" date="2023-03" db="EMBL/GenBank/DDBJ databases">
        <title>Massive genome expansion in bonnet fungi (Mycena s.s.) driven by repeated elements and novel gene families across ecological guilds.</title>
        <authorList>
            <consortium name="Lawrence Berkeley National Laboratory"/>
            <person name="Harder C.B."/>
            <person name="Miyauchi S."/>
            <person name="Viragh M."/>
            <person name="Kuo A."/>
            <person name="Thoen E."/>
            <person name="Andreopoulos B."/>
            <person name="Lu D."/>
            <person name="Skrede I."/>
            <person name="Drula E."/>
            <person name="Henrissat B."/>
            <person name="Morin E."/>
            <person name="Kohler A."/>
            <person name="Barry K."/>
            <person name="LaButti K."/>
            <person name="Morin E."/>
            <person name="Salamov A."/>
            <person name="Lipzen A."/>
            <person name="Mereny Z."/>
            <person name="Hegedus B."/>
            <person name="Baldrian P."/>
            <person name="Stursova M."/>
            <person name="Weitz H."/>
            <person name="Taylor A."/>
            <person name="Grigoriev I.V."/>
            <person name="Nagy L.G."/>
            <person name="Martin F."/>
            <person name="Kauserud H."/>
        </authorList>
    </citation>
    <scope>NUCLEOTIDE SEQUENCE</scope>
    <source>
        <strain evidence="1">CBHHK188m</strain>
    </source>
</reference>
<proteinExistence type="predicted"/>
<keyword evidence="2" id="KW-1185">Reference proteome</keyword>
<accession>A0AAD7IXM1</accession>
<dbReference type="AlphaFoldDB" id="A0AAD7IXM1"/>
<dbReference type="Proteomes" id="UP001215280">
    <property type="component" value="Unassembled WGS sequence"/>
</dbReference>
<organism evidence="1 2">
    <name type="scientific">Mycena maculata</name>
    <dbReference type="NCBI Taxonomy" id="230809"/>
    <lineage>
        <taxon>Eukaryota</taxon>
        <taxon>Fungi</taxon>
        <taxon>Dikarya</taxon>
        <taxon>Basidiomycota</taxon>
        <taxon>Agaricomycotina</taxon>
        <taxon>Agaricomycetes</taxon>
        <taxon>Agaricomycetidae</taxon>
        <taxon>Agaricales</taxon>
        <taxon>Marasmiineae</taxon>
        <taxon>Mycenaceae</taxon>
        <taxon>Mycena</taxon>
    </lineage>
</organism>
<evidence type="ECO:0000313" key="1">
    <source>
        <dbReference type="EMBL" id="KAJ7751906.1"/>
    </source>
</evidence>
<evidence type="ECO:0000313" key="2">
    <source>
        <dbReference type="Proteomes" id="UP001215280"/>
    </source>
</evidence>
<name>A0AAD7IXM1_9AGAR</name>
<gene>
    <name evidence="1" type="ORF">DFH07DRAFT_1032063</name>
</gene>